<sequence>MLERLTSLVSRLFSIAAGAALVLMMALTCLDAILRDINMPLVGINESVTYLGALVLGFSLPMTQRRGGQVGVELLSRKLTGRPAEALAVLVSLVSLILCAVTAWQCWAYAGELKASGEVSMNLGLPVHLVTQAIAVSFGALCLVILNQMVAAIGRLAAK</sequence>
<accession>E1QEN1</accession>
<evidence type="ECO:0000256" key="2">
    <source>
        <dbReference type="ARBA" id="ARBA00022448"/>
    </source>
</evidence>
<evidence type="ECO:0000256" key="4">
    <source>
        <dbReference type="ARBA" id="ARBA00022519"/>
    </source>
</evidence>
<reference evidence="11 12" key="1">
    <citation type="journal article" date="2010" name="Stand. Genomic Sci.">
        <title>Complete genome sequence of Desulfarculus baarsii type strain (2st14).</title>
        <authorList>
            <person name="Sun H."/>
            <person name="Spring S."/>
            <person name="Lapidus A."/>
            <person name="Davenport K."/>
            <person name="Del Rio T.G."/>
            <person name="Tice H."/>
            <person name="Nolan M."/>
            <person name="Copeland A."/>
            <person name="Cheng J.F."/>
            <person name="Lucas S."/>
            <person name="Tapia R."/>
            <person name="Goodwin L."/>
            <person name="Pitluck S."/>
            <person name="Ivanova N."/>
            <person name="Pagani I."/>
            <person name="Mavromatis K."/>
            <person name="Ovchinnikova G."/>
            <person name="Pati A."/>
            <person name="Chen A."/>
            <person name="Palaniappan K."/>
            <person name="Hauser L."/>
            <person name="Chang Y.J."/>
            <person name="Jeffries C.D."/>
            <person name="Detter J.C."/>
            <person name="Han C."/>
            <person name="Rohde M."/>
            <person name="Brambilla E."/>
            <person name="Goker M."/>
            <person name="Woyke T."/>
            <person name="Bristow J."/>
            <person name="Eisen J.A."/>
            <person name="Markowitz V."/>
            <person name="Hugenholtz P."/>
            <person name="Kyrpides N.C."/>
            <person name="Klenk H.P."/>
            <person name="Land M."/>
        </authorList>
    </citation>
    <scope>NUCLEOTIDE SEQUENCE [LARGE SCALE GENOMIC DNA]</scope>
    <source>
        <strain evidence="12">ATCC 33931 / DSM 2075 / LMG 7858 / VKM B-1802 / 2st14</strain>
    </source>
</reference>
<evidence type="ECO:0000313" key="11">
    <source>
        <dbReference type="EMBL" id="ADK84017.1"/>
    </source>
</evidence>
<keyword evidence="6 9" id="KW-1133">Transmembrane helix</keyword>
<dbReference type="GO" id="GO:0015740">
    <property type="term" value="P:C4-dicarboxylate transport"/>
    <property type="evidence" value="ECO:0007669"/>
    <property type="project" value="TreeGrafter"/>
</dbReference>
<dbReference type="InterPro" id="IPR007387">
    <property type="entry name" value="TRAP_DctQ"/>
</dbReference>
<dbReference type="KEGG" id="dbr:Deba_0645"/>
<evidence type="ECO:0000259" key="10">
    <source>
        <dbReference type="Pfam" id="PF04290"/>
    </source>
</evidence>
<comment type="subcellular location">
    <subcellularLocation>
        <location evidence="1">Cell inner membrane</location>
        <topology evidence="1">Multi-pass membrane protein</topology>
    </subcellularLocation>
</comment>
<protein>
    <submittedName>
        <fullName evidence="11">Tripartite ATP-independent periplasmic transporter DctQ</fullName>
    </submittedName>
</protein>
<name>E1QEN1_DESB2</name>
<dbReference type="AlphaFoldDB" id="E1QEN1"/>
<keyword evidence="12" id="KW-1185">Reference proteome</keyword>
<dbReference type="eggNOG" id="COG4665">
    <property type="taxonomic scope" value="Bacteria"/>
</dbReference>
<evidence type="ECO:0000256" key="8">
    <source>
        <dbReference type="ARBA" id="ARBA00038436"/>
    </source>
</evidence>
<feature type="transmembrane region" description="Helical" evidence="9">
    <location>
        <begin position="86"/>
        <end position="110"/>
    </location>
</feature>
<dbReference type="GO" id="GO:0022857">
    <property type="term" value="F:transmembrane transporter activity"/>
    <property type="evidence" value="ECO:0007669"/>
    <property type="project" value="TreeGrafter"/>
</dbReference>
<feature type="transmembrane region" description="Helical" evidence="9">
    <location>
        <begin position="40"/>
        <end position="60"/>
    </location>
</feature>
<evidence type="ECO:0000256" key="1">
    <source>
        <dbReference type="ARBA" id="ARBA00004429"/>
    </source>
</evidence>
<evidence type="ECO:0000256" key="7">
    <source>
        <dbReference type="ARBA" id="ARBA00023136"/>
    </source>
</evidence>
<dbReference type="OrthoDB" id="5420950at2"/>
<comment type="similarity">
    <text evidence="8">Belongs to the TRAP transporter small permease family.</text>
</comment>
<keyword evidence="3" id="KW-1003">Cell membrane</keyword>
<proteinExistence type="inferred from homology"/>
<gene>
    <name evidence="11" type="ordered locus">Deba_0645</name>
</gene>
<dbReference type="HOGENOM" id="CLU_086356_8_5_7"/>
<dbReference type="Pfam" id="PF04290">
    <property type="entry name" value="DctQ"/>
    <property type="match status" value="1"/>
</dbReference>
<feature type="transmembrane region" description="Helical" evidence="9">
    <location>
        <begin position="130"/>
        <end position="153"/>
    </location>
</feature>
<keyword evidence="5 9" id="KW-0812">Transmembrane</keyword>
<keyword evidence="2" id="KW-0813">Transport</keyword>
<keyword evidence="7 9" id="KW-0472">Membrane</keyword>
<dbReference type="PANTHER" id="PTHR35011:SF10">
    <property type="entry name" value="TRAP TRANSPORTER SMALL PERMEASE PROTEIN"/>
    <property type="match status" value="1"/>
</dbReference>
<dbReference type="Proteomes" id="UP000009047">
    <property type="component" value="Chromosome"/>
</dbReference>
<evidence type="ECO:0000256" key="5">
    <source>
        <dbReference type="ARBA" id="ARBA00022692"/>
    </source>
</evidence>
<dbReference type="STRING" id="644282.Deba_0645"/>
<dbReference type="InterPro" id="IPR055348">
    <property type="entry name" value="DctQ"/>
</dbReference>
<feature type="transmembrane region" description="Helical" evidence="9">
    <location>
        <begin position="12"/>
        <end position="34"/>
    </location>
</feature>
<keyword evidence="4" id="KW-0997">Cell inner membrane</keyword>
<dbReference type="EMBL" id="CP002085">
    <property type="protein sequence ID" value="ADK84017.1"/>
    <property type="molecule type" value="Genomic_DNA"/>
</dbReference>
<dbReference type="GO" id="GO:0005886">
    <property type="term" value="C:plasma membrane"/>
    <property type="evidence" value="ECO:0007669"/>
    <property type="project" value="UniProtKB-SubCell"/>
</dbReference>
<organism evidence="11 12">
    <name type="scientific">Desulfarculus baarsii (strain ATCC 33931 / DSM 2075 / LMG 7858 / VKM B-1802 / 2st14)</name>
    <dbReference type="NCBI Taxonomy" id="644282"/>
    <lineage>
        <taxon>Bacteria</taxon>
        <taxon>Pseudomonadati</taxon>
        <taxon>Thermodesulfobacteriota</taxon>
        <taxon>Desulfarculia</taxon>
        <taxon>Desulfarculales</taxon>
        <taxon>Desulfarculaceae</taxon>
        <taxon>Desulfarculus</taxon>
    </lineage>
</organism>
<evidence type="ECO:0000313" key="12">
    <source>
        <dbReference type="Proteomes" id="UP000009047"/>
    </source>
</evidence>
<evidence type="ECO:0000256" key="3">
    <source>
        <dbReference type="ARBA" id="ARBA00022475"/>
    </source>
</evidence>
<evidence type="ECO:0000256" key="9">
    <source>
        <dbReference type="SAM" id="Phobius"/>
    </source>
</evidence>
<dbReference type="RefSeq" id="WP_013257472.1">
    <property type="nucleotide sequence ID" value="NC_014365.1"/>
</dbReference>
<dbReference type="PANTHER" id="PTHR35011">
    <property type="entry name" value="2,3-DIKETO-L-GULONATE TRAP TRANSPORTER SMALL PERMEASE PROTEIN YIAM"/>
    <property type="match status" value="1"/>
</dbReference>
<evidence type="ECO:0000256" key="6">
    <source>
        <dbReference type="ARBA" id="ARBA00022989"/>
    </source>
</evidence>
<feature type="domain" description="Tripartite ATP-independent periplasmic transporters DctQ component" evidence="10">
    <location>
        <begin position="24"/>
        <end position="152"/>
    </location>
</feature>